<dbReference type="NCBIfam" id="TIGR01643">
    <property type="entry name" value="YD_repeat_2x"/>
    <property type="match status" value="9"/>
</dbReference>
<dbReference type="InterPro" id="IPR031325">
    <property type="entry name" value="RHS_repeat"/>
</dbReference>
<evidence type="ECO:0000313" key="5">
    <source>
        <dbReference type="EMBL" id="SED44677.1"/>
    </source>
</evidence>
<dbReference type="InterPro" id="IPR038332">
    <property type="entry name" value="PPE_sf"/>
</dbReference>
<dbReference type="PANTHER" id="PTHR32305:SF15">
    <property type="entry name" value="PROTEIN RHSA-RELATED"/>
    <property type="match status" value="1"/>
</dbReference>
<dbReference type="Proteomes" id="UP000199622">
    <property type="component" value="Unassembled WGS sequence"/>
</dbReference>
<dbReference type="Gene3D" id="2.180.10.10">
    <property type="entry name" value="RHS repeat-associated core"/>
    <property type="match status" value="4"/>
</dbReference>
<dbReference type="PANTHER" id="PTHR32305">
    <property type="match status" value="1"/>
</dbReference>
<dbReference type="SUPFAM" id="SSF69322">
    <property type="entry name" value="Tricorn protease domain 2"/>
    <property type="match status" value="1"/>
</dbReference>
<feature type="domain" description="DUF6531" evidence="3">
    <location>
        <begin position="353"/>
        <end position="424"/>
    </location>
</feature>
<proteinExistence type="predicted"/>
<gene>
    <name evidence="5" type="ORF">SAMN04489727_7904</name>
</gene>
<evidence type="ECO:0000256" key="1">
    <source>
        <dbReference type="ARBA" id="ARBA00022737"/>
    </source>
</evidence>
<dbReference type="SUPFAM" id="SSF75011">
    <property type="entry name" value="3-carboxy-cis,cis-mucoante lactonizing enzyme"/>
    <property type="match status" value="1"/>
</dbReference>
<dbReference type="InterPro" id="IPR050708">
    <property type="entry name" value="T6SS_VgrG/RHS"/>
</dbReference>
<feature type="domain" description="Teneurin-like YD-shell" evidence="4">
    <location>
        <begin position="1128"/>
        <end position="1320"/>
    </location>
</feature>
<dbReference type="InterPro" id="IPR045351">
    <property type="entry name" value="DUF6531"/>
</dbReference>
<evidence type="ECO:0000259" key="4">
    <source>
        <dbReference type="Pfam" id="PF25023"/>
    </source>
</evidence>
<dbReference type="EMBL" id="FNSO01000004">
    <property type="protein sequence ID" value="SED44677.1"/>
    <property type="molecule type" value="Genomic_DNA"/>
</dbReference>
<organism evidence="5 6">
    <name type="scientific">Amycolatopsis tolypomycina</name>
    <dbReference type="NCBI Taxonomy" id="208445"/>
    <lineage>
        <taxon>Bacteria</taxon>
        <taxon>Bacillati</taxon>
        <taxon>Actinomycetota</taxon>
        <taxon>Actinomycetes</taxon>
        <taxon>Pseudonocardiales</taxon>
        <taxon>Pseudonocardiaceae</taxon>
        <taxon>Amycolatopsis</taxon>
    </lineage>
</organism>
<evidence type="ECO:0000259" key="3">
    <source>
        <dbReference type="Pfam" id="PF20148"/>
    </source>
</evidence>
<feature type="compositionally biased region" description="Low complexity" evidence="2">
    <location>
        <begin position="309"/>
        <end position="329"/>
    </location>
</feature>
<feature type="region of interest" description="Disordered" evidence="2">
    <location>
        <begin position="1352"/>
        <end position="1431"/>
    </location>
</feature>
<feature type="compositionally biased region" description="Basic and acidic residues" evidence="2">
    <location>
        <begin position="1577"/>
        <end position="1616"/>
    </location>
</feature>
<dbReference type="RefSeq" id="WP_091316993.1">
    <property type="nucleotide sequence ID" value="NZ_FNSO01000004.1"/>
</dbReference>
<accession>A0A1H5AQM7</accession>
<dbReference type="OrthoDB" id="4981820at2"/>
<feature type="region of interest" description="Disordered" evidence="2">
    <location>
        <begin position="242"/>
        <end position="345"/>
    </location>
</feature>
<evidence type="ECO:0000313" key="6">
    <source>
        <dbReference type="Proteomes" id="UP000199622"/>
    </source>
</evidence>
<protein>
    <submittedName>
        <fullName evidence="5">RHS repeat-associated core domain-containing protein</fullName>
    </submittedName>
</protein>
<evidence type="ECO:0000256" key="2">
    <source>
        <dbReference type="SAM" id="MobiDB-lite"/>
    </source>
</evidence>
<dbReference type="NCBIfam" id="TIGR03696">
    <property type="entry name" value="Rhs_assc_core"/>
    <property type="match status" value="1"/>
</dbReference>
<feature type="region of interest" description="Disordered" evidence="2">
    <location>
        <begin position="1577"/>
        <end position="1626"/>
    </location>
</feature>
<feature type="compositionally biased region" description="Basic and acidic residues" evidence="2">
    <location>
        <begin position="1386"/>
        <end position="1411"/>
    </location>
</feature>
<dbReference type="Gene3D" id="1.20.1260.20">
    <property type="entry name" value="PPE superfamily"/>
    <property type="match status" value="1"/>
</dbReference>
<dbReference type="InterPro" id="IPR056823">
    <property type="entry name" value="TEN-like_YD-shell"/>
</dbReference>
<sequence>MTDPAFAGASLLESAADLKSAIDSGDWAAGALAAAGAGLDALGAVMDPFGTILSQGVGWLMEHVGPLKEALDALAGDPAEIAAHAEAWQSVGTQLAAIGTDLTALAAADTPSWTGPAADAYRRRTADTAQLLLASQNAAEGAAGGVRTAGELVGAVRSLVRDIVAELVGRMISWALQVLGTFGIGLTWVVPQVARAVASTAAKIASLTGRVIDALGRLIPLLKRAGDVFGDASAALRRVDAGSVTPSRAVGDLPTRPGAGETLPGDGGSVTPAHAGGSGGATPPAHAGGSTPTHADGDAPAAAPPPKPSTQDTPDTPDTPAATKPASATRPLSDRGNPAEHDVPVKDRTLCADPVDVATGWVVLAKDDAEFAGALPLVVSRTHLSAYRHGRLFGPSWASTLDQRLEAGPGGLDLALADGTVLTFPVPAGAAPVVPDSGPRLRLWRDGDGYAVGDPATERLLFFDSGGRLHGEGDGDGNRVTIAYDAAGLPTELRHSGGYRLLVETGDGLVTALRLPGAETPLARYAYDARRRLTEVTDARGVPTKFTYDADGRIVRWEDCAGRWYRYGFDALGRCVRTESDGGHLDCTLAYEPGVTRLTNSLGATTTYRLDERLRVVAETDPLGHTSTVDLDALGRVRARIDALGRTTAYEFDDAGNVVRVTRPDGGVAVAEYDGNGRPVLRVGPDGAAWQWEYDPRGKLLHTTDPVGAVTRYGYDEAGNIAAVTDALGGVTRFENNAAGLPVSVTDPLGAVTRYEYDGFGRVTTVAGPLGAVTRMRWSPGGDLREQVDPDGATWRWSDAAAGTAEEAVDARGLVSRTEFGPFDLPVSDEGPAGQRLEYTYDTELRLVAVTDAQGLVWRYEYDAAGNPVSETDFNGRTTRYGYDAAGQLVRVDRADGGTVLLERDVLGRIVTRRAGSDVAVFAYDAADRLISARNDAAEVIFAHDPLGRVVAESVDGRVVHSAYDALGRRTLRRTPSGAQSAFAYDAAGRPVALRTGTRELSFAHDRGGREVSRRLGHTELRQWWDPQDRLLGQAVRAGDRMTQRREYTYLPDGHLAGVTDALSGPRALEVDAAGRVCSVTGPAWREDYAYRASGAITHAGWPARPEAEPRMSPDAAVGPRQYSGTLLTAAGDTVYRHDALGRTVERQRHGRSWHYHWNSDDRLTAVGTPDGTEWVYRYDALGRRIAKLRLDGEGRVAEAIGFTWDGTELAEETHAGMTVGWDREPGSGRPIAQTERWGTGERFHTIVTDLVGAPAELVDEAGEVAWHPRATLWGQVADEPARAWTPLRFPGQYHDRETGLHYNFHRYYDPETGRYLSHDPLGLGPAPDSLAYVPNPTRQIDPLGLTGVTPCAAAGGGGGKRPPGSNPGLTPGSSSGPQPPKRAKTSYDDGTHGAKGREQQRLTKLFDARLKAPGGPAKGKVSGDTHQSEHPIGYEVLGRGSAAKRGAGDQQKQLENHAPAYQEEYASHRAHIGTGTSSRTAESGFTAQSYRDAQRTALEAGDPNTALQLNQLDYAHQQHFHTTTGTLGGDIADDSYRHMVEHAKGKGVTYATGPGVNATTPPLSTHDVRELKAAREAARTGKFPDHQTYEQELEESHRKYRDPTPQDWEALERGDLGGPSYDSDD</sequence>
<dbReference type="Pfam" id="PF05593">
    <property type="entry name" value="RHS_repeat"/>
    <property type="match status" value="6"/>
</dbReference>
<reference evidence="6" key="1">
    <citation type="submission" date="2016-10" db="EMBL/GenBank/DDBJ databases">
        <authorList>
            <person name="Varghese N."/>
            <person name="Submissions S."/>
        </authorList>
    </citation>
    <scope>NUCLEOTIDE SEQUENCE [LARGE SCALE GENOMIC DNA]</scope>
    <source>
        <strain evidence="6">DSM 44544</strain>
    </source>
</reference>
<dbReference type="InterPro" id="IPR006530">
    <property type="entry name" value="YD"/>
</dbReference>
<keyword evidence="6" id="KW-1185">Reference proteome</keyword>
<dbReference type="Pfam" id="PF25023">
    <property type="entry name" value="TEN_YD-shell"/>
    <property type="match status" value="1"/>
</dbReference>
<keyword evidence="1" id="KW-0677">Repeat</keyword>
<name>A0A1H5AQM7_9PSEU</name>
<dbReference type="Pfam" id="PF20148">
    <property type="entry name" value="DUF6531"/>
    <property type="match status" value="1"/>
</dbReference>
<dbReference type="STRING" id="208445.SAMN04489727_7904"/>
<dbReference type="InterPro" id="IPR022385">
    <property type="entry name" value="Rhs_assc_core"/>
</dbReference>